<sequence>MTSDNQNKDYHWCNHNAYLDRVNPTHLPDDAPIADLQEVPNSTFLPSLADQKALLNDFTVLIGRVLVENLTAFEIFKDVVPLHIKHKYSDMLKNKTETVNLGIIFKDENLGDEMIDIIRELHQLVPMVTEADGNEVFDRVPVVGDQKTMERGVEAQFSVKNAYTKSRRLEGLFFQLADWHHENKFLSALQEWETAKQNQPVLPNDRYPCRFPGCPSSFKHDGAHRMRHELTHDPPPTIPEEPVLVNTVPDPTDQNPEPKDDVFDYHCGFMNMALLLRNFMDAIKEGDGERIVRCIKMFLLHFKQDGSGSTKYSLEALYHLFQLFALLSPREAERLIWNRAVNNKGCPGCNVAMDLALEHDNHLIKDIIRVWVQTSAKKVCAEYAGLSLS</sequence>
<protein>
    <recommendedName>
        <fullName evidence="1">DUF6589 domain-containing protein</fullName>
    </recommendedName>
</protein>
<dbReference type="EMBL" id="MU826352">
    <property type="protein sequence ID" value="KAJ7380737.1"/>
    <property type="molecule type" value="Genomic_DNA"/>
</dbReference>
<evidence type="ECO:0000313" key="3">
    <source>
        <dbReference type="Proteomes" id="UP001163046"/>
    </source>
</evidence>
<proteinExistence type="predicted"/>
<dbReference type="InterPro" id="IPR046496">
    <property type="entry name" value="DUF6589"/>
</dbReference>
<accession>A0A9W9ZFL9</accession>
<dbReference type="Proteomes" id="UP001163046">
    <property type="component" value="Unassembled WGS sequence"/>
</dbReference>
<name>A0A9W9ZFL9_9CNID</name>
<evidence type="ECO:0000259" key="1">
    <source>
        <dbReference type="Pfam" id="PF20231"/>
    </source>
</evidence>
<dbReference type="AlphaFoldDB" id="A0A9W9ZFL9"/>
<organism evidence="2 3">
    <name type="scientific">Desmophyllum pertusum</name>
    <dbReference type="NCBI Taxonomy" id="174260"/>
    <lineage>
        <taxon>Eukaryota</taxon>
        <taxon>Metazoa</taxon>
        <taxon>Cnidaria</taxon>
        <taxon>Anthozoa</taxon>
        <taxon>Hexacorallia</taxon>
        <taxon>Scleractinia</taxon>
        <taxon>Caryophylliina</taxon>
        <taxon>Caryophylliidae</taxon>
        <taxon>Desmophyllum</taxon>
    </lineage>
</organism>
<feature type="domain" description="DUF6589" evidence="1">
    <location>
        <begin position="252"/>
        <end position="369"/>
    </location>
</feature>
<reference evidence="2" key="1">
    <citation type="submission" date="2023-01" db="EMBL/GenBank/DDBJ databases">
        <title>Genome assembly of the deep-sea coral Lophelia pertusa.</title>
        <authorList>
            <person name="Herrera S."/>
            <person name="Cordes E."/>
        </authorList>
    </citation>
    <scope>NUCLEOTIDE SEQUENCE</scope>
    <source>
        <strain evidence="2">USNM1676648</strain>
        <tissue evidence="2">Polyp</tissue>
    </source>
</reference>
<keyword evidence="3" id="KW-1185">Reference proteome</keyword>
<evidence type="ECO:0000313" key="2">
    <source>
        <dbReference type="EMBL" id="KAJ7380737.1"/>
    </source>
</evidence>
<gene>
    <name evidence="2" type="ORF">OS493_007110</name>
</gene>
<dbReference type="Pfam" id="PF20231">
    <property type="entry name" value="DUF6589"/>
    <property type="match status" value="2"/>
</dbReference>
<dbReference type="OrthoDB" id="5982234at2759"/>
<feature type="domain" description="DUF6589" evidence="1">
    <location>
        <begin position="41"/>
        <end position="192"/>
    </location>
</feature>
<comment type="caution">
    <text evidence="2">The sequence shown here is derived from an EMBL/GenBank/DDBJ whole genome shotgun (WGS) entry which is preliminary data.</text>
</comment>